<evidence type="ECO:0000256" key="1">
    <source>
        <dbReference type="SAM" id="MobiDB-lite"/>
    </source>
</evidence>
<evidence type="ECO:0000313" key="2">
    <source>
        <dbReference type="EMBL" id="GAC74795.1"/>
    </source>
</evidence>
<proteinExistence type="predicted"/>
<accession>M9M3D5</accession>
<reference evidence="3" key="1">
    <citation type="journal article" date="2013" name="Genome Announc.">
        <title>Genome sequence of the basidiomycetous yeast Pseudozyma antarctica T-34, a producer of the glycolipid biosurfactants mannosylerythritol lipids.</title>
        <authorList>
            <person name="Morita T."/>
            <person name="Koike H."/>
            <person name="Koyama Y."/>
            <person name="Hagiwara H."/>
            <person name="Ito E."/>
            <person name="Fukuoka T."/>
            <person name="Imura T."/>
            <person name="Machida M."/>
            <person name="Kitamoto D."/>
        </authorList>
    </citation>
    <scope>NUCLEOTIDE SEQUENCE [LARGE SCALE GENOMIC DNA]</scope>
    <source>
        <strain evidence="3">T-34</strain>
    </source>
</reference>
<protein>
    <submittedName>
        <fullName evidence="2">Uncharacterized protein</fullName>
    </submittedName>
</protein>
<dbReference type="AlphaFoldDB" id="M9M3D5"/>
<dbReference type="EMBL" id="DF196779">
    <property type="protein sequence ID" value="GAC74795.1"/>
    <property type="molecule type" value="Genomic_DNA"/>
</dbReference>
<feature type="compositionally biased region" description="Polar residues" evidence="1">
    <location>
        <begin position="46"/>
        <end position="61"/>
    </location>
</feature>
<gene>
    <name evidence="2" type="ORF">PANT_13c00001</name>
</gene>
<feature type="compositionally biased region" description="Low complexity" evidence="1">
    <location>
        <begin position="120"/>
        <end position="137"/>
    </location>
</feature>
<feature type="region of interest" description="Disordered" evidence="1">
    <location>
        <begin position="115"/>
        <end position="146"/>
    </location>
</feature>
<name>M9M3D5_PSEA3</name>
<dbReference type="InterPro" id="IPR044925">
    <property type="entry name" value="His-Me_finger_sf"/>
</dbReference>
<feature type="region of interest" description="Disordered" evidence="1">
    <location>
        <begin position="46"/>
        <end position="65"/>
    </location>
</feature>
<evidence type="ECO:0000313" key="3">
    <source>
        <dbReference type="Proteomes" id="UP000011976"/>
    </source>
</evidence>
<dbReference type="Proteomes" id="UP000011976">
    <property type="component" value="Unassembled WGS sequence"/>
</dbReference>
<dbReference type="SUPFAM" id="SSF54060">
    <property type="entry name" value="His-Me finger endonucleases"/>
    <property type="match status" value="1"/>
</dbReference>
<organism evidence="2 3">
    <name type="scientific">Pseudozyma antarctica (strain T-34)</name>
    <name type="common">Yeast</name>
    <name type="synonym">Candida antarctica</name>
    <dbReference type="NCBI Taxonomy" id="1151754"/>
    <lineage>
        <taxon>Eukaryota</taxon>
        <taxon>Fungi</taxon>
        <taxon>Dikarya</taxon>
        <taxon>Basidiomycota</taxon>
        <taxon>Ustilaginomycotina</taxon>
        <taxon>Ustilaginomycetes</taxon>
        <taxon>Ustilaginales</taxon>
        <taxon>Ustilaginaceae</taxon>
        <taxon>Moesziomyces</taxon>
    </lineage>
</organism>
<sequence>MRQGYLSSLNQLLHKHILQLNDGKACVDHIKGNKLDNQRANFCGTTSGTNARNQKPRSNTGYMGISKVKGSPGVFSAKATKWKVKPPAVFRCQFRNVEEAVRWRKEKMDKIYPEDRCKGADTSNTSNTNDAVNADNDVNFDKFDNDTDDTNNADNCYFG</sequence>